<dbReference type="Pfam" id="PF02152">
    <property type="entry name" value="FolB"/>
    <property type="match status" value="1"/>
</dbReference>
<dbReference type="NCBIfam" id="TIGR00525">
    <property type="entry name" value="folB"/>
    <property type="match status" value="1"/>
</dbReference>
<dbReference type="RefSeq" id="WP_090844752.1">
    <property type="nucleotide sequence ID" value="NZ_FNIL01000024.1"/>
</dbReference>
<evidence type="ECO:0000313" key="9">
    <source>
        <dbReference type="Proteomes" id="UP000198778"/>
    </source>
</evidence>
<dbReference type="CDD" id="cd00534">
    <property type="entry name" value="DHNA_DHNTPE"/>
    <property type="match status" value="1"/>
</dbReference>
<dbReference type="InterPro" id="IPR043133">
    <property type="entry name" value="GTP-CH-I_C/QueF"/>
</dbReference>
<protein>
    <recommendedName>
        <fullName evidence="6">7,8-dihydroneopterin aldolase</fullName>
        <ecNumber evidence="6">4.1.2.25</ecNumber>
    </recommendedName>
</protein>
<dbReference type="Proteomes" id="UP000198778">
    <property type="component" value="Unassembled WGS sequence"/>
</dbReference>
<dbReference type="FunFam" id="3.30.1130.10:FF:000003">
    <property type="entry name" value="7,8-dihydroneopterin aldolase"/>
    <property type="match status" value="1"/>
</dbReference>
<dbReference type="GO" id="GO:0005737">
    <property type="term" value="C:cytoplasm"/>
    <property type="evidence" value="ECO:0007669"/>
    <property type="project" value="TreeGrafter"/>
</dbReference>
<comment type="pathway">
    <text evidence="2 6">Cofactor biosynthesis; tetrahydrofolate biosynthesis; 2-amino-4-hydroxy-6-hydroxymethyl-7,8-dihydropteridine diphosphate from 7,8-dihydroneopterin triphosphate: step 3/4.</text>
</comment>
<evidence type="ECO:0000313" key="8">
    <source>
        <dbReference type="EMBL" id="SDO62689.1"/>
    </source>
</evidence>
<comment type="similarity">
    <text evidence="3 6">Belongs to the DHNA family.</text>
</comment>
<organism evidence="8 9">
    <name type="scientific">Alkalicoccus daliensis</name>
    <dbReference type="NCBI Taxonomy" id="745820"/>
    <lineage>
        <taxon>Bacteria</taxon>
        <taxon>Bacillati</taxon>
        <taxon>Bacillota</taxon>
        <taxon>Bacilli</taxon>
        <taxon>Bacillales</taxon>
        <taxon>Bacillaceae</taxon>
        <taxon>Alkalicoccus</taxon>
    </lineage>
</organism>
<dbReference type="GO" id="GO:0004150">
    <property type="term" value="F:dihydroneopterin aldolase activity"/>
    <property type="evidence" value="ECO:0007669"/>
    <property type="project" value="UniProtKB-UniRule"/>
</dbReference>
<dbReference type="PANTHER" id="PTHR42844">
    <property type="entry name" value="DIHYDRONEOPTERIN ALDOLASE 1-RELATED"/>
    <property type="match status" value="1"/>
</dbReference>
<evidence type="ECO:0000256" key="5">
    <source>
        <dbReference type="ARBA" id="ARBA00023239"/>
    </source>
</evidence>
<evidence type="ECO:0000256" key="3">
    <source>
        <dbReference type="ARBA" id="ARBA00005708"/>
    </source>
</evidence>
<evidence type="ECO:0000256" key="1">
    <source>
        <dbReference type="ARBA" id="ARBA00001353"/>
    </source>
</evidence>
<name>A0A1H0L391_9BACI</name>
<dbReference type="GO" id="GO:0046656">
    <property type="term" value="P:folic acid biosynthetic process"/>
    <property type="evidence" value="ECO:0007669"/>
    <property type="project" value="UniProtKB-UniRule"/>
</dbReference>
<comment type="function">
    <text evidence="6">Catalyzes the conversion of 7,8-dihydroneopterin to 6-hydroxymethyl-7,8-dihydropterin.</text>
</comment>
<dbReference type="SMART" id="SM00905">
    <property type="entry name" value="FolB"/>
    <property type="match status" value="1"/>
</dbReference>
<keyword evidence="4 6" id="KW-0289">Folate biosynthesis</keyword>
<sequence length="124" mass="14004">MDKVYVQGMRFYGYHGAFAEENKLGQRFFADVTLELDAEKPGRTDDLDDTVNYAEVYEAVKEVLEGEPVKLVETLTHRVAQQVLKKFAIVDAVSVKVTKPDPPIPGHYDAVAVEIRRERGFETS</sequence>
<dbReference type="AlphaFoldDB" id="A0A1H0L391"/>
<keyword evidence="9" id="KW-1185">Reference proteome</keyword>
<proteinExistence type="inferred from homology"/>
<accession>A0A1H0L391</accession>
<dbReference type="SUPFAM" id="SSF55620">
    <property type="entry name" value="Tetrahydrobiopterin biosynthesis enzymes-like"/>
    <property type="match status" value="1"/>
</dbReference>
<feature type="domain" description="Dihydroneopterin aldolase/epimerase" evidence="7">
    <location>
        <begin position="4"/>
        <end position="117"/>
    </location>
</feature>
<dbReference type="PANTHER" id="PTHR42844:SF1">
    <property type="entry name" value="DIHYDRONEOPTERIN ALDOLASE 1-RELATED"/>
    <property type="match status" value="1"/>
</dbReference>
<dbReference type="EMBL" id="FNIL01000024">
    <property type="protein sequence ID" value="SDO62689.1"/>
    <property type="molecule type" value="Genomic_DNA"/>
</dbReference>
<dbReference type="OrthoDB" id="9803748at2"/>
<dbReference type="InterPro" id="IPR006157">
    <property type="entry name" value="FolB_dom"/>
</dbReference>
<dbReference type="UniPathway" id="UPA00077">
    <property type="reaction ID" value="UER00154"/>
</dbReference>
<evidence type="ECO:0000256" key="6">
    <source>
        <dbReference type="RuleBase" id="RU362079"/>
    </source>
</evidence>
<gene>
    <name evidence="8" type="ORF">SAMN04488053_1245</name>
</gene>
<keyword evidence="5 6" id="KW-0456">Lyase</keyword>
<dbReference type="Gene3D" id="3.30.1130.10">
    <property type="match status" value="1"/>
</dbReference>
<reference evidence="9" key="1">
    <citation type="submission" date="2016-10" db="EMBL/GenBank/DDBJ databases">
        <authorList>
            <person name="Varghese N."/>
            <person name="Submissions S."/>
        </authorList>
    </citation>
    <scope>NUCLEOTIDE SEQUENCE [LARGE SCALE GENOMIC DNA]</scope>
    <source>
        <strain evidence="9">CGMCC 1.10369</strain>
    </source>
</reference>
<evidence type="ECO:0000259" key="7">
    <source>
        <dbReference type="SMART" id="SM00905"/>
    </source>
</evidence>
<dbReference type="GO" id="GO:0046654">
    <property type="term" value="P:tetrahydrofolate biosynthetic process"/>
    <property type="evidence" value="ECO:0007669"/>
    <property type="project" value="UniProtKB-UniRule"/>
</dbReference>
<evidence type="ECO:0000256" key="2">
    <source>
        <dbReference type="ARBA" id="ARBA00005013"/>
    </source>
</evidence>
<dbReference type="EC" id="4.1.2.25" evidence="6"/>
<evidence type="ECO:0000256" key="4">
    <source>
        <dbReference type="ARBA" id="ARBA00022909"/>
    </source>
</evidence>
<dbReference type="InterPro" id="IPR006156">
    <property type="entry name" value="Dihydroneopterin_aldolase"/>
</dbReference>
<comment type="catalytic activity">
    <reaction evidence="1 6">
        <text>7,8-dihydroneopterin = 6-hydroxymethyl-7,8-dihydropterin + glycolaldehyde</text>
        <dbReference type="Rhea" id="RHEA:10540"/>
        <dbReference type="ChEBI" id="CHEBI:17001"/>
        <dbReference type="ChEBI" id="CHEBI:17071"/>
        <dbReference type="ChEBI" id="CHEBI:44841"/>
        <dbReference type="EC" id="4.1.2.25"/>
    </reaction>
</comment>
<dbReference type="STRING" id="745820.SAMN04488053_1245"/>
<dbReference type="NCBIfam" id="TIGR00526">
    <property type="entry name" value="folB_dom"/>
    <property type="match status" value="1"/>
</dbReference>